<dbReference type="Proteomes" id="UP001165190">
    <property type="component" value="Unassembled WGS sequence"/>
</dbReference>
<evidence type="ECO:0000259" key="1">
    <source>
        <dbReference type="Pfam" id="PF03372"/>
    </source>
</evidence>
<sequence length="375" mass="43158">MNLCFLSWNVRGLGRREKVRAVSKKIRDSKARIVFLQETKLDAQKLSTIKRIGGRRLREVVVSSASRAAGGLVTLWDDKVFTAEKSIVCERVVIIIGTLVEEKLRIGLCNVYAPNVQSERREYWSFLKEAMASVEAPIIMGGDFNAIRSWEEKFGASSLCPSMRAFDEFIVESGLVDLPLKDGIYTWMRGGNTNSASRLDRFLVPPEIVDRWPSIGQFCLTRSLSDHNLILLRVEKGKRGPQPFKYFDFWADDPCYTDIVKSTIDNCSERGVADLLKKIKLKSKDWVKQKRLKEEASVADVEERIAVLESRAVTDTNSKEVWEEIKAFRTSLWDLNRKEEREWLQKSRLKWFQEGDKNTKFFHMTASLRRSCNSI</sequence>
<dbReference type="SUPFAM" id="SSF56219">
    <property type="entry name" value="DNase I-like"/>
    <property type="match status" value="1"/>
</dbReference>
<name>A0A9W7I000_HIBTR</name>
<dbReference type="EMBL" id="BSYR01000021">
    <property type="protein sequence ID" value="GMI86482.1"/>
    <property type="molecule type" value="Genomic_DNA"/>
</dbReference>
<dbReference type="PANTHER" id="PTHR33710">
    <property type="entry name" value="BNAC02G09200D PROTEIN"/>
    <property type="match status" value="1"/>
</dbReference>
<protein>
    <recommendedName>
        <fullName evidence="1">Endonuclease/exonuclease/phosphatase domain-containing protein</fullName>
    </recommendedName>
</protein>
<evidence type="ECO:0000313" key="3">
    <source>
        <dbReference type="Proteomes" id="UP001165190"/>
    </source>
</evidence>
<dbReference type="AlphaFoldDB" id="A0A9W7I000"/>
<keyword evidence="3" id="KW-1185">Reference proteome</keyword>
<evidence type="ECO:0000313" key="2">
    <source>
        <dbReference type="EMBL" id="GMI86482.1"/>
    </source>
</evidence>
<accession>A0A9W7I000</accession>
<dbReference type="InterPro" id="IPR036691">
    <property type="entry name" value="Endo/exonu/phosph_ase_sf"/>
</dbReference>
<dbReference type="OrthoDB" id="1432753at2759"/>
<proteinExistence type="predicted"/>
<dbReference type="PANTHER" id="PTHR33710:SF64">
    <property type="entry name" value="ENDONUCLEASE_EXONUCLEASE_PHOSPHATASE DOMAIN-CONTAINING PROTEIN"/>
    <property type="match status" value="1"/>
</dbReference>
<gene>
    <name evidence="2" type="ORF">HRI_002317500</name>
</gene>
<dbReference type="Gene3D" id="3.60.10.10">
    <property type="entry name" value="Endonuclease/exonuclease/phosphatase"/>
    <property type="match status" value="1"/>
</dbReference>
<organism evidence="2 3">
    <name type="scientific">Hibiscus trionum</name>
    <name type="common">Flower of an hour</name>
    <dbReference type="NCBI Taxonomy" id="183268"/>
    <lineage>
        <taxon>Eukaryota</taxon>
        <taxon>Viridiplantae</taxon>
        <taxon>Streptophyta</taxon>
        <taxon>Embryophyta</taxon>
        <taxon>Tracheophyta</taxon>
        <taxon>Spermatophyta</taxon>
        <taxon>Magnoliopsida</taxon>
        <taxon>eudicotyledons</taxon>
        <taxon>Gunneridae</taxon>
        <taxon>Pentapetalae</taxon>
        <taxon>rosids</taxon>
        <taxon>malvids</taxon>
        <taxon>Malvales</taxon>
        <taxon>Malvaceae</taxon>
        <taxon>Malvoideae</taxon>
        <taxon>Hibiscus</taxon>
    </lineage>
</organism>
<reference evidence="2" key="1">
    <citation type="submission" date="2023-05" db="EMBL/GenBank/DDBJ databases">
        <title>Genome and transcriptome analyses reveal genes involved in the formation of fine ridges on petal epidermal cells in Hibiscus trionum.</title>
        <authorList>
            <person name="Koshimizu S."/>
            <person name="Masuda S."/>
            <person name="Ishii T."/>
            <person name="Shirasu K."/>
            <person name="Hoshino A."/>
            <person name="Arita M."/>
        </authorList>
    </citation>
    <scope>NUCLEOTIDE SEQUENCE</scope>
    <source>
        <strain evidence="2">Hamamatsu line</strain>
    </source>
</reference>
<dbReference type="InterPro" id="IPR005135">
    <property type="entry name" value="Endo/exonuclease/phosphatase"/>
</dbReference>
<comment type="caution">
    <text evidence="2">The sequence shown here is derived from an EMBL/GenBank/DDBJ whole genome shotgun (WGS) entry which is preliminary data.</text>
</comment>
<dbReference type="GO" id="GO:0003824">
    <property type="term" value="F:catalytic activity"/>
    <property type="evidence" value="ECO:0007669"/>
    <property type="project" value="InterPro"/>
</dbReference>
<feature type="domain" description="Endonuclease/exonuclease/phosphatase" evidence="1">
    <location>
        <begin position="6"/>
        <end position="227"/>
    </location>
</feature>
<dbReference type="Pfam" id="PF03372">
    <property type="entry name" value="Exo_endo_phos"/>
    <property type="match status" value="1"/>
</dbReference>